<accession>A0A5V2PF87</accession>
<name>A0A5V2PF87_SALER</name>
<sequence length="30" mass="3366">MLVENINTTLTGNNKKNEPHDKGWAILEQG</sequence>
<feature type="non-terminal residue" evidence="2">
    <location>
        <position position="30"/>
    </location>
</feature>
<proteinExistence type="predicted"/>
<reference evidence="2" key="1">
    <citation type="submission" date="2018-07" db="EMBL/GenBank/DDBJ databases">
        <authorList>
            <consortium name="PulseNet: The National Subtyping Network for Foodborne Disease Surveillance"/>
            <person name="Tarr C.L."/>
            <person name="Trees E."/>
            <person name="Katz L.S."/>
            <person name="Carleton-Romer H.A."/>
            <person name="Stroika S."/>
            <person name="Kucerova Z."/>
            <person name="Roache K.F."/>
            <person name="Sabol A.L."/>
            <person name="Besser J."/>
            <person name="Gerner-Smidt P."/>
        </authorList>
    </citation>
    <scope>NUCLEOTIDE SEQUENCE</scope>
    <source>
        <strain evidence="2">PNUSAS022062</strain>
    </source>
</reference>
<evidence type="ECO:0000313" key="2">
    <source>
        <dbReference type="EMBL" id="EBT6130914.1"/>
    </source>
</evidence>
<dbReference type="AlphaFoldDB" id="A0A5V2PF87"/>
<protein>
    <submittedName>
        <fullName evidence="2">Pilus assembly protein PilX</fullName>
    </submittedName>
</protein>
<dbReference type="EMBL" id="AAGZII010000035">
    <property type="protein sequence ID" value="EBT6130914.1"/>
    <property type="molecule type" value="Genomic_DNA"/>
</dbReference>
<comment type="caution">
    <text evidence="2">The sequence shown here is derived from an EMBL/GenBank/DDBJ whole genome shotgun (WGS) entry which is preliminary data.</text>
</comment>
<feature type="region of interest" description="Disordered" evidence="1">
    <location>
        <begin position="11"/>
        <end position="30"/>
    </location>
</feature>
<organism evidence="2">
    <name type="scientific">Salmonella enterica</name>
    <name type="common">Salmonella choleraesuis</name>
    <dbReference type="NCBI Taxonomy" id="28901"/>
    <lineage>
        <taxon>Bacteria</taxon>
        <taxon>Pseudomonadati</taxon>
        <taxon>Pseudomonadota</taxon>
        <taxon>Gammaproteobacteria</taxon>
        <taxon>Enterobacterales</taxon>
        <taxon>Enterobacteriaceae</taxon>
        <taxon>Salmonella</taxon>
    </lineage>
</organism>
<evidence type="ECO:0000256" key="1">
    <source>
        <dbReference type="SAM" id="MobiDB-lite"/>
    </source>
</evidence>
<gene>
    <name evidence="2" type="ORF">CNZ84_24115</name>
</gene>